<sequence length="432" mass="48459">MANLVVQRDIISREIIKPSTSTPPHPSTYKLSTFDQISPSGYVPILLFYNNQAPNGSCQVMEISRILKNTLSEILNLYYPFAGKIEGNTSIDCNDTGVVFTVFCLKNKLVDILAQPDYNILEMLFPDNLPWNTNQDGNLLEVCASFFNCGGFSIGMCFSHKIADACTMQLFLNDWAAMTRQPGIKLRHPHLLEESAFPPGNKFTSQGPQYLRGRNPVTRRFVFSPLKIANLKARVVSSSTVQNPTRVEIVTSILYRCLLKASKINSGSLSPSTLIVAVNLRPRVVPSLPDNSIGNAVWAFMLLINEETKMKLDMLVAEMREGRRKFFEYLKSMKGSQWFSVVQTTHANLNSTANLCICTSWCRFAFYEADFGWGKPIWVCIPKSPFCNTIVLLDSKDGDGIEAWITLEEQVMSTLESDDELLEYALLNPSVI</sequence>
<keyword evidence="5" id="KW-1185">Reference proteome</keyword>
<organism evidence="4 5">
    <name type="scientific">Nepenthes gracilis</name>
    <name type="common">Slender pitcher plant</name>
    <dbReference type="NCBI Taxonomy" id="150966"/>
    <lineage>
        <taxon>Eukaryota</taxon>
        <taxon>Viridiplantae</taxon>
        <taxon>Streptophyta</taxon>
        <taxon>Embryophyta</taxon>
        <taxon>Tracheophyta</taxon>
        <taxon>Spermatophyta</taxon>
        <taxon>Magnoliopsida</taxon>
        <taxon>eudicotyledons</taxon>
        <taxon>Gunneridae</taxon>
        <taxon>Pentapetalae</taxon>
        <taxon>Caryophyllales</taxon>
        <taxon>Nepenthaceae</taxon>
        <taxon>Nepenthes</taxon>
    </lineage>
</organism>
<dbReference type="Proteomes" id="UP001279734">
    <property type="component" value="Unassembled WGS sequence"/>
</dbReference>
<comment type="similarity">
    <text evidence="1">Belongs to the plant acyltransferase family.</text>
</comment>
<gene>
    <name evidence="4" type="ORF">Nepgr_028816</name>
</gene>
<evidence type="ECO:0000256" key="2">
    <source>
        <dbReference type="ARBA" id="ARBA00022679"/>
    </source>
</evidence>
<dbReference type="AlphaFoldDB" id="A0AAD3TBF3"/>
<evidence type="ECO:0000313" key="5">
    <source>
        <dbReference type="Proteomes" id="UP001279734"/>
    </source>
</evidence>
<comment type="caution">
    <text evidence="4">The sequence shown here is derived from an EMBL/GenBank/DDBJ whole genome shotgun (WGS) entry which is preliminary data.</text>
</comment>
<dbReference type="EMBL" id="BSYO01000032">
    <property type="protein sequence ID" value="GMH26973.1"/>
    <property type="molecule type" value="Genomic_DNA"/>
</dbReference>
<dbReference type="InterPro" id="IPR023213">
    <property type="entry name" value="CAT-like_dom_sf"/>
</dbReference>
<evidence type="ECO:0008006" key="6">
    <source>
        <dbReference type="Google" id="ProtNLM"/>
    </source>
</evidence>
<protein>
    <recommendedName>
        <fullName evidence="6">Vinorine synthase-like</fullName>
    </recommendedName>
</protein>
<accession>A0AAD3TBF3</accession>
<name>A0AAD3TBF3_NEPGR</name>
<keyword evidence="2" id="KW-0808">Transferase</keyword>
<dbReference type="Pfam" id="PF02458">
    <property type="entry name" value="Transferase"/>
    <property type="match status" value="1"/>
</dbReference>
<dbReference type="PANTHER" id="PTHR31623:SF122">
    <property type="entry name" value="HXXXD-TYPE ACYL-TRANSFERASE FAMILY PROTEIN"/>
    <property type="match status" value="1"/>
</dbReference>
<dbReference type="Gene3D" id="3.30.559.10">
    <property type="entry name" value="Chloramphenicol acetyltransferase-like domain"/>
    <property type="match status" value="2"/>
</dbReference>
<evidence type="ECO:0000313" key="4">
    <source>
        <dbReference type="EMBL" id="GMH26973.1"/>
    </source>
</evidence>
<evidence type="ECO:0000256" key="3">
    <source>
        <dbReference type="ARBA" id="ARBA00023315"/>
    </source>
</evidence>
<reference evidence="4" key="1">
    <citation type="submission" date="2023-05" db="EMBL/GenBank/DDBJ databases">
        <title>Nepenthes gracilis genome sequencing.</title>
        <authorList>
            <person name="Fukushima K."/>
        </authorList>
    </citation>
    <scope>NUCLEOTIDE SEQUENCE</scope>
    <source>
        <strain evidence="4">SING2019-196</strain>
    </source>
</reference>
<proteinExistence type="inferred from homology"/>
<dbReference type="PANTHER" id="PTHR31623">
    <property type="entry name" value="F21J9.9"/>
    <property type="match status" value="1"/>
</dbReference>
<dbReference type="GO" id="GO:0016746">
    <property type="term" value="F:acyltransferase activity"/>
    <property type="evidence" value="ECO:0007669"/>
    <property type="project" value="UniProtKB-KW"/>
</dbReference>
<keyword evidence="3" id="KW-0012">Acyltransferase</keyword>
<evidence type="ECO:0000256" key="1">
    <source>
        <dbReference type="ARBA" id="ARBA00009861"/>
    </source>
</evidence>